<dbReference type="EnsemblPlants" id="ONIVA03G37280.1">
    <property type="protein sequence ID" value="ONIVA03G37280.1"/>
    <property type="gene ID" value="ONIVA03G37280"/>
</dbReference>
<reference evidence="1" key="2">
    <citation type="submission" date="2018-04" db="EMBL/GenBank/DDBJ databases">
        <title>OnivRS2 (Oryza nivara Reference Sequence Version 2).</title>
        <authorList>
            <person name="Zhang J."/>
            <person name="Kudrna D."/>
            <person name="Lee S."/>
            <person name="Talag J."/>
            <person name="Rajasekar S."/>
            <person name="Welchert J."/>
            <person name="Hsing Y.-I."/>
            <person name="Wing R.A."/>
        </authorList>
    </citation>
    <scope>NUCLEOTIDE SEQUENCE [LARGE SCALE GENOMIC DNA]</scope>
    <source>
        <strain evidence="1">SL10</strain>
    </source>
</reference>
<proteinExistence type="predicted"/>
<reference evidence="1" key="1">
    <citation type="submission" date="2015-04" db="UniProtKB">
        <authorList>
            <consortium name="EnsemblPlants"/>
        </authorList>
    </citation>
    <scope>IDENTIFICATION</scope>
    <source>
        <strain evidence="1">SL10</strain>
    </source>
</reference>
<evidence type="ECO:0000313" key="2">
    <source>
        <dbReference type="Proteomes" id="UP000006591"/>
    </source>
</evidence>
<dbReference type="Proteomes" id="UP000006591">
    <property type="component" value="Chromosome 3"/>
</dbReference>
<protein>
    <submittedName>
        <fullName evidence="1">Uncharacterized protein</fullName>
    </submittedName>
</protein>
<keyword evidence="2" id="KW-1185">Reference proteome</keyword>
<sequence length="66" mass="7336">MVDQKNISKRKNTRLKHSIVVAAISARESPAALSAARIVFSAINRSNRTQQHHAGLDETPYPSIWP</sequence>
<dbReference type="AlphaFoldDB" id="A0A0E0GUD7"/>
<accession>A0A0E0GUD7</accession>
<dbReference type="OMA" id="PYPSIWP"/>
<name>A0A0E0GUD7_ORYNI</name>
<dbReference type="Gramene" id="ONIVA03G37280.1">
    <property type="protein sequence ID" value="ONIVA03G37280.1"/>
    <property type="gene ID" value="ONIVA03G37280"/>
</dbReference>
<evidence type="ECO:0000313" key="1">
    <source>
        <dbReference type="EnsemblPlants" id="ONIVA03G37280.1"/>
    </source>
</evidence>
<dbReference type="HOGENOM" id="CLU_2835562_0_0_1"/>
<organism evidence="1">
    <name type="scientific">Oryza nivara</name>
    <name type="common">Indian wild rice</name>
    <name type="synonym">Oryza sativa f. spontanea</name>
    <dbReference type="NCBI Taxonomy" id="4536"/>
    <lineage>
        <taxon>Eukaryota</taxon>
        <taxon>Viridiplantae</taxon>
        <taxon>Streptophyta</taxon>
        <taxon>Embryophyta</taxon>
        <taxon>Tracheophyta</taxon>
        <taxon>Spermatophyta</taxon>
        <taxon>Magnoliopsida</taxon>
        <taxon>Liliopsida</taxon>
        <taxon>Poales</taxon>
        <taxon>Poaceae</taxon>
        <taxon>BOP clade</taxon>
        <taxon>Oryzoideae</taxon>
        <taxon>Oryzeae</taxon>
        <taxon>Oryzinae</taxon>
        <taxon>Oryza</taxon>
    </lineage>
</organism>